<sequence length="378" mass="40503">MLLPSVLAALLAASPALAQTSTISICFTALGFSPAKTSIRTLYEFFPYTTTAYVNVTTQSTVTVTPDATTFTDIAVTTTTISTTTTFTPSPITIPTPARFAPLLQVAQTPVVTDDTPIFSLPTITPTGGLPSVRFARHLNDPIDGPQELQKRQTPANNTAGYYVDENGNPSGLRRTYPRRVRCNVSIFVTTTSTSTITASPATVTAPQVTATLLTTRTVSTTTTIIQSLLPKTIYAACAANNVVNHITDRDGHEIVLNEVVYRPREGFPLANELRSTPDTAIECCVACQKAPNCAGSFYFAHLKQCHLRFTTVAPTANYTGPAVCDKGSGTLFLGTIFGQRNHPKEYALTFSNGPCGRYGWSARSHDHSGHKGRGVGM</sequence>
<comment type="caution">
    <text evidence="3">The sequence shown here is derived from an EMBL/GenBank/DDBJ whole genome shotgun (WGS) entry which is preliminary data.</text>
</comment>
<organism evidence="3 4">
    <name type="scientific">Polyplosphaeria fusca</name>
    <dbReference type="NCBI Taxonomy" id="682080"/>
    <lineage>
        <taxon>Eukaryota</taxon>
        <taxon>Fungi</taxon>
        <taxon>Dikarya</taxon>
        <taxon>Ascomycota</taxon>
        <taxon>Pezizomycotina</taxon>
        <taxon>Dothideomycetes</taxon>
        <taxon>Pleosporomycetidae</taxon>
        <taxon>Pleosporales</taxon>
        <taxon>Tetraplosphaeriaceae</taxon>
        <taxon>Polyplosphaeria</taxon>
    </lineage>
</organism>
<name>A0A9P4QRF1_9PLEO</name>
<keyword evidence="4" id="KW-1185">Reference proteome</keyword>
<dbReference type="EMBL" id="ML996202">
    <property type="protein sequence ID" value="KAF2731105.1"/>
    <property type="molecule type" value="Genomic_DNA"/>
</dbReference>
<evidence type="ECO:0000313" key="4">
    <source>
        <dbReference type="Proteomes" id="UP000799444"/>
    </source>
</evidence>
<dbReference type="AlphaFoldDB" id="A0A9P4QRF1"/>
<reference evidence="3" key="1">
    <citation type="journal article" date="2020" name="Stud. Mycol.">
        <title>101 Dothideomycetes genomes: a test case for predicting lifestyles and emergence of pathogens.</title>
        <authorList>
            <person name="Haridas S."/>
            <person name="Albert R."/>
            <person name="Binder M."/>
            <person name="Bloem J."/>
            <person name="Labutti K."/>
            <person name="Salamov A."/>
            <person name="Andreopoulos B."/>
            <person name="Baker S."/>
            <person name="Barry K."/>
            <person name="Bills G."/>
            <person name="Bluhm B."/>
            <person name="Cannon C."/>
            <person name="Castanera R."/>
            <person name="Culley D."/>
            <person name="Daum C."/>
            <person name="Ezra D."/>
            <person name="Gonzalez J."/>
            <person name="Henrissat B."/>
            <person name="Kuo A."/>
            <person name="Liang C."/>
            <person name="Lipzen A."/>
            <person name="Lutzoni F."/>
            <person name="Magnuson J."/>
            <person name="Mondo S."/>
            <person name="Nolan M."/>
            <person name="Ohm R."/>
            <person name="Pangilinan J."/>
            <person name="Park H.-J."/>
            <person name="Ramirez L."/>
            <person name="Alfaro M."/>
            <person name="Sun H."/>
            <person name="Tritt A."/>
            <person name="Yoshinaga Y."/>
            <person name="Zwiers L.-H."/>
            <person name="Turgeon B."/>
            <person name="Goodwin S."/>
            <person name="Spatafora J."/>
            <person name="Crous P."/>
            <person name="Grigoriev I."/>
        </authorList>
    </citation>
    <scope>NUCLEOTIDE SEQUENCE</scope>
    <source>
        <strain evidence="3">CBS 125425</strain>
    </source>
</reference>
<keyword evidence="2" id="KW-0732">Signal</keyword>
<dbReference type="Proteomes" id="UP000799444">
    <property type="component" value="Unassembled WGS sequence"/>
</dbReference>
<feature type="region of interest" description="Disordered" evidence="1">
    <location>
        <begin position="145"/>
        <end position="176"/>
    </location>
</feature>
<accession>A0A9P4QRF1</accession>
<evidence type="ECO:0000256" key="1">
    <source>
        <dbReference type="SAM" id="MobiDB-lite"/>
    </source>
</evidence>
<evidence type="ECO:0008006" key="5">
    <source>
        <dbReference type="Google" id="ProtNLM"/>
    </source>
</evidence>
<gene>
    <name evidence="3" type="ORF">EJ04DRAFT_545379</name>
</gene>
<evidence type="ECO:0000256" key="2">
    <source>
        <dbReference type="SAM" id="SignalP"/>
    </source>
</evidence>
<evidence type="ECO:0000313" key="3">
    <source>
        <dbReference type="EMBL" id="KAF2731105.1"/>
    </source>
</evidence>
<dbReference type="OrthoDB" id="5428787at2759"/>
<feature type="chain" id="PRO_5040173153" description="Apple domain-containing protein" evidence="2">
    <location>
        <begin position="19"/>
        <end position="378"/>
    </location>
</feature>
<proteinExistence type="predicted"/>
<protein>
    <recommendedName>
        <fullName evidence="5">Apple domain-containing protein</fullName>
    </recommendedName>
</protein>
<feature type="signal peptide" evidence="2">
    <location>
        <begin position="1"/>
        <end position="18"/>
    </location>
</feature>